<evidence type="ECO:0008006" key="3">
    <source>
        <dbReference type="Google" id="ProtNLM"/>
    </source>
</evidence>
<sequence>MAIFKRGLREGFIARAYRKTLHSFYANDLWIDLRLHAKREAVDYIVANMSEAMVLPDRLDLLKFALSRAPAEGLVLEFGVEKGASLRHLASLRPGNVHGFDSFEGLPGDWGGTKEAAGAFTLRGKLPKVPANAILHVGWFDKTLAPFLAENPAQCALIHVDCDIYISTAVIFEQLRSRIGRGTVIVFDEYFNYPGWRAHEYKAFQEFIAASGLNYRYLGFSAEKGHVAVIIL</sequence>
<evidence type="ECO:0000313" key="2">
    <source>
        <dbReference type="Proteomes" id="UP001156641"/>
    </source>
</evidence>
<comment type="caution">
    <text evidence="1">The sequence shown here is derived from an EMBL/GenBank/DDBJ whole genome shotgun (WGS) entry which is preliminary data.</text>
</comment>
<dbReference type="PANTHER" id="PTHR40036:SF1">
    <property type="entry name" value="MACROCIN O-METHYLTRANSFERASE"/>
    <property type="match status" value="1"/>
</dbReference>
<dbReference type="RefSeq" id="WP_284257538.1">
    <property type="nucleotide sequence ID" value="NZ_BSOS01000041.1"/>
</dbReference>
<gene>
    <name evidence="1" type="ORF">GCM10010909_15130</name>
</gene>
<accession>A0ABQ6A5A7</accession>
<dbReference type="Pfam" id="PF13578">
    <property type="entry name" value="Methyltransf_24"/>
    <property type="match status" value="1"/>
</dbReference>
<proteinExistence type="predicted"/>
<dbReference type="InterPro" id="IPR029063">
    <property type="entry name" value="SAM-dependent_MTases_sf"/>
</dbReference>
<dbReference type="PANTHER" id="PTHR40036">
    <property type="entry name" value="MACROCIN O-METHYLTRANSFERASE"/>
    <property type="match status" value="1"/>
</dbReference>
<dbReference type="InterPro" id="IPR008884">
    <property type="entry name" value="TylF_MeTrfase"/>
</dbReference>
<evidence type="ECO:0000313" key="1">
    <source>
        <dbReference type="EMBL" id="GLR66833.1"/>
    </source>
</evidence>
<dbReference type="SUPFAM" id="SSF53335">
    <property type="entry name" value="S-adenosyl-L-methionine-dependent methyltransferases"/>
    <property type="match status" value="1"/>
</dbReference>
<dbReference type="Proteomes" id="UP001156641">
    <property type="component" value="Unassembled WGS sequence"/>
</dbReference>
<organism evidence="1 2">
    <name type="scientific">Acidocella aquatica</name>
    <dbReference type="NCBI Taxonomy" id="1922313"/>
    <lineage>
        <taxon>Bacteria</taxon>
        <taxon>Pseudomonadati</taxon>
        <taxon>Pseudomonadota</taxon>
        <taxon>Alphaproteobacteria</taxon>
        <taxon>Acetobacterales</taxon>
        <taxon>Acidocellaceae</taxon>
        <taxon>Acidocella</taxon>
    </lineage>
</organism>
<name>A0ABQ6A5A7_9PROT</name>
<dbReference type="EMBL" id="BSOS01000041">
    <property type="protein sequence ID" value="GLR66833.1"/>
    <property type="molecule type" value="Genomic_DNA"/>
</dbReference>
<keyword evidence="2" id="KW-1185">Reference proteome</keyword>
<reference evidence="2" key="1">
    <citation type="journal article" date="2019" name="Int. J. Syst. Evol. Microbiol.">
        <title>The Global Catalogue of Microorganisms (GCM) 10K type strain sequencing project: providing services to taxonomists for standard genome sequencing and annotation.</title>
        <authorList>
            <consortium name="The Broad Institute Genomics Platform"/>
            <consortium name="The Broad Institute Genome Sequencing Center for Infectious Disease"/>
            <person name="Wu L."/>
            <person name="Ma J."/>
        </authorList>
    </citation>
    <scope>NUCLEOTIDE SEQUENCE [LARGE SCALE GENOMIC DNA]</scope>
    <source>
        <strain evidence="2">NBRC 112502</strain>
    </source>
</reference>
<dbReference type="Gene3D" id="3.40.50.150">
    <property type="entry name" value="Vaccinia Virus protein VP39"/>
    <property type="match status" value="1"/>
</dbReference>
<protein>
    <recommendedName>
        <fullName evidence="3">Methyltransferase</fullName>
    </recommendedName>
</protein>